<evidence type="ECO:0000313" key="2">
    <source>
        <dbReference type="EMBL" id="CAH3040345.1"/>
    </source>
</evidence>
<evidence type="ECO:0000259" key="1">
    <source>
        <dbReference type="Pfam" id="PF25273"/>
    </source>
</evidence>
<feature type="non-terminal residue" evidence="2">
    <location>
        <position position="571"/>
    </location>
</feature>
<dbReference type="EMBL" id="CALNXJ010000005">
    <property type="protein sequence ID" value="CAH3040345.1"/>
    <property type="molecule type" value="Genomic_DNA"/>
</dbReference>
<dbReference type="PANTHER" id="PTHR34415">
    <property type="entry name" value="INTEGRASE CATALYTIC DOMAIN-CONTAINING PROTEIN"/>
    <property type="match status" value="1"/>
</dbReference>
<organism evidence="2 3">
    <name type="scientific">Pocillopora meandrina</name>
    <dbReference type="NCBI Taxonomy" id="46732"/>
    <lineage>
        <taxon>Eukaryota</taxon>
        <taxon>Metazoa</taxon>
        <taxon>Cnidaria</taxon>
        <taxon>Anthozoa</taxon>
        <taxon>Hexacorallia</taxon>
        <taxon>Scleractinia</taxon>
        <taxon>Astrocoeniina</taxon>
        <taxon>Pocilloporidae</taxon>
        <taxon>Pocillopora</taxon>
    </lineage>
</organism>
<reference evidence="2 3" key="1">
    <citation type="submission" date="2022-05" db="EMBL/GenBank/DDBJ databases">
        <authorList>
            <consortium name="Genoscope - CEA"/>
            <person name="William W."/>
        </authorList>
    </citation>
    <scope>NUCLEOTIDE SEQUENCE [LARGE SCALE GENOMIC DNA]</scope>
</reference>
<keyword evidence="3" id="KW-1185">Reference proteome</keyword>
<dbReference type="InterPro" id="IPR057191">
    <property type="entry name" value="DUF7869"/>
</dbReference>
<name>A0AAU9W0J0_9CNID</name>
<gene>
    <name evidence="2" type="ORF">PMEA_00025958</name>
</gene>
<dbReference type="PANTHER" id="PTHR34415:SF1">
    <property type="entry name" value="INTEGRASE CATALYTIC DOMAIN-CONTAINING PROTEIN"/>
    <property type="match status" value="1"/>
</dbReference>
<dbReference type="Pfam" id="PF25273">
    <property type="entry name" value="DUF7869"/>
    <property type="match status" value="1"/>
</dbReference>
<dbReference type="Proteomes" id="UP001159428">
    <property type="component" value="Unassembled WGS sequence"/>
</dbReference>
<sequence length="571" mass="65761">MEESTRVEMDCNQTENKESIANVQKFMQDGCGCRRGLKSSQCSDQLTEETILDNLYNCLELSHVELELVVLANIQAFTAIEAIGEKRKRSPPYSFLYQSQPICKEMFLNLYGISKSRFQRLVNHYQNHGISLRIHGNSKRLPHNALPLDVAEDIKNFLSNYANENAVLLPGRIPGFKNEDIQLLSSSDTKMNVWKSFKRACEESNKQAVSYTKFTDLWKQFYPNVVVSKPMTDLCFTCQQNTSKLFRAGNLPEEEKSECVQTQQEHLNSVKAERELYRKVCEGVKCSFQAVEDQIDLDERHESCSLTTTMHYSFDFVQQVHIPSNPMQPGPIYFKTPRKCAIFGVMCEAIPRQVNYLIDEASDVGKGANTTISYMHHYFEHHGLGETSVHLNADNCSGQNKNNYFIWYLAWRTILQLHHYVRYSFLIAGHTKFGPDRCFGIKKSYKLNYISSVYEFANMVESSSTGINKAQLAGTHDGTVIVLVYNWSSFLERFFKRVPNIKKYHHFRFSKDEPGRVYFKELHSSPEHSLMLLKDRAVLPPASQLPAKLNPAGLSQEPKEYLFREIHQHLK</sequence>
<dbReference type="AlphaFoldDB" id="A0AAU9W0J0"/>
<comment type="caution">
    <text evidence="2">The sequence shown here is derived from an EMBL/GenBank/DDBJ whole genome shotgun (WGS) entry which is preliminary data.</text>
</comment>
<evidence type="ECO:0000313" key="3">
    <source>
        <dbReference type="Proteomes" id="UP001159428"/>
    </source>
</evidence>
<feature type="domain" description="DUF7869" evidence="1">
    <location>
        <begin position="339"/>
        <end position="519"/>
    </location>
</feature>
<accession>A0AAU9W0J0</accession>
<protein>
    <recommendedName>
        <fullName evidence="1">DUF7869 domain-containing protein</fullName>
    </recommendedName>
</protein>
<proteinExistence type="predicted"/>